<protein>
    <submittedName>
        <fullName evidence="2">Spermidine hydroxycinnamoyl transferase-like</fullName>
    </submittedName>
</protein>
<keyword evidence="2" id="KW-0808">Transferase</keyword>
<dbReference type="OrthoDB" id="671439at2759"/>
<dbReference type="InterPro" id="IPR023213">
    <property type="entry name" value="CAT-like_dom_sf"/>
</dbReference>
<dbReference type="EMBL" id="CACTIH010009211">
    <property type="protein sequence ID" value="CAA3027613.1"/>
    <property type="molecule type" value="Genomic_DNA"/>
</dbReference>
<gene>
    <name evidence="2" type="ORF">OLEA9_A041492</name>
</gene>
<evidence type="ECO:0000256" key="1">
    <source>
        <dbReference type="ARBA" id="ARBA00009861"/>
    </source>
</evidence>
<dbReference type="GO" id="GO:0016747">
    <property type="term" value="F:acyltransferase activity, transferring groups other than amino-acyl groups"/>
    <property type="evidence" value="ECO:0007669"/>
    <property type="project" value="TreeGrafter"/>
</dbReference>
<evidence type="ECO:0000313" key="2">
    <source>
        <dbReference type="EMBL" id="CAA3027613.1"/>
    </source>
</evidence>
<comment type="similarity">
    <text evidence="1">Belongs to the plant acyltransferase family.</text>
</comment>
<organism evidence="2 3">
    <name type="scientific">Olea europaea subsp. europaea</name>
    <dbReference type="NCBI Taxonomy" id="158383"/>
    <lineage>
        <taxon>Eukaryota</taxon>
        <taxon>Viridiplantae</taxon>
        <taxon>Streptophyta</taxon>
        <taxon>Embryophyta</taxon>
        <taxon>Tracheophyta</taxon>
        <taxon>Spermatophyta</taxon>
        <taxon>Magnoliopsida</taxon>
        <taxon>eudicotyledons</taxon>
        <taxon>Gunneridae</taxon>
        <taxon>Pentapetalae</taxon>
        <taxon>asterids</taxon>
        <taxon>lamiids</taxon>
        <taxon>Lamiales</taxon>
        <taxon>Oleaceae</taxon>
        <taxon>Oleeae</taxon>
        <taxon>Olea</taxon>
    </lineage>
</organism>
<dbReference type="Gene3D" id="3.30.559.10">
    <property type="entry name" value="Chloramphenicol acetyltransferase-like domain"/>
    <property type="match status" value="2"/>
</dbReference>
<dbReference type="InterPro" id="IPR050317">
    <property type="entry name" value="Plant_Fungal_Acyltransferase"/>
</dbReference>
<proteinExistence type="inferred from homology"/>
<dbReference type="Gramene" id="OE9A041492T1">
    <property type="protein sequence ID" value="OE9A041492C1"/>
    <property type="gene ID" value="OE9A041492"/>
</dbReference>
<evidence type="ECO:0000313" key="3">
    <source>
        <dbReference type="Proteomes" id="UP000594638"/>
    </source>
</evidence>
<sequence length="448" mass="50047">MVTVKTIHTVQPAEPTPNEIMYLSELDQINAVTHAPTVHFYGPNTDFHYSDAIQILKDSLSRALVIFYPLAGRLHESGLGGGRLELHCHAKGATLVEAETESTVEDFAKQNFLPNAKMRELIPKMDYSNTPICEQPLVLAQLTKFRCGGLSLGLGISHVLADGTSAFHFINEWAKIARGEKTGILPVLDRKILQIEEPPKFEHTALTPLPLIIGQPDNTEERKKPTTIAMLKLSKEQIDKLKDKANKDKLYKNTSRPYSRYEAVAGHVWRCASKARRHVDEQLTQLHIAVNFRNRIQPPIPQGFFGNSILREAAITTAGELLSNPLSYASSKMREAIDQVTDEYIRSYLGLIKALPDVSVHRNFHTAWCALGAFYGNPSMEVTSWTSLPVYEANFGWGEVIHLGPGSMGFDGKSFIILDRDGGGSFTLALCLHQEFIDTFKKLFYEEI</sequence>
<name>A0A8S0V7V5_OLEEU</name>
<dbReference type="Pfam" id="PF02458">
    <property type="entry name" value="Transferase"/>
    <property type="match status" value="1"/>
</dbReference>
<accession>A0A8S0V7V5</accession>
<dbReference type="AlphaFoldDB" id="A0A8S0V7V5"/>
<reference evidence="2 3" key="1">
    <citation type="submission" date="2019-12" db="EMBL/GenBank/DDBJ databases">
        <authorList>
            <person name="Alioto T."/>
            <person name="Alioto T."/>
            <person name="Gomez Garrido J."/>
        </authorList>
    </citation>
    <scope>NUCLEOTIDE SEQUENCE [LARGE SCALE GENOMIC DNA]</scope>
</reference>
<dbReference type="PANTHER" id="PTHR31642:SF324">
    <property type="entry name" value="SPERMIDINE HYDROXYCINNAMOYL TRANSFERASE"/>
    <property type="match status" value="1"/>
</dbReference>
<comment type="caution">
    <text evidence="2">The sequence shown here is derived from an EMBL/GenBank/DDBJ whole genome shotgun (WGS) entry which is preliminary data.</text>
</comment>
<dbReference type="PANTHER" id="PTHR31642">
    <property type="entry name" value="TRICHOTHECENE 3-O-ACETYLTRANSFERASE"/>
    <property type="match status" value="1"/>
</dbReference>
<dbReference type="Proteomes" id="UP000594638">
    <property type="component" value="Unassembled WGS sequence"/>
</dbReference>
<keyword evidence="3" id="KW-1185">Reference proteome</keyword>